<keyword evidence="3" id="KW-1185">Reference proteome</keyword>
<dbReference type="InterPro" id="IPR025597">
    <property type="entry name" value="DUF4345"/>
</dbReference>
<gene>
    <name evidence="2" type="ORF">L2A60_00505</name>
</gene>
<feature type="transmembrane region" description="Helical" evidence="1">
    <location>
        <begin position="12"/>
        <end position="36"/>
    </location>
</feature>
<evidence type="ECO:0000313" key="2">
    <source>
        <dbReference type="EMBL" id="MCF3945165.1"/>
    </source>
</evidence>
<keyword evidence="1" id="KW-0812">Transmembrane</keyword>
<name>A0ABS9DQZ8_9PROT</name>
<organism evidence="2 3">
    <name type="scientific">Acidiphilium iwatense</name>
    <dbReference type="NCBI Taxonomy" id="768198"/>
    <lineage>
        <taxon>Bacteria</taxon>
        <taxon>Pseudomonadati</taxon>
        <taxon>Pseudomonadota</taxon>
        <taxon>Alphaproteobacteria</taxon>
        <taxon>Acetobacterales</taxon>
        <taxon>Acidocellaceae</taxon>
        <taxon>Acidiphilium</taxon>
    </lineage>
</organism>
<evidence type="ECO:0000256" key="1">
    <source>
        <dbReference type="SAM" id="Phobius"/>
    </source>
</evidence>
<feature type="transmembrane region" description="Helical" evidence="1">
    <location>
        <begin position="48"/>
        <end position="67"/>
    </location>
</feature>
<proteinExistence type="predicted"/>
<feature type="transmembrane region" description="Helical" evidence="1">
    <location>
        <begin position="79"/>
        <end position="98"/>
    </location>
</feature>
<protein>
    <submittedName>
        <fullName evidence="2">DUF4345 domain-containing protein</fullName>
    </submittedName>
</protein>
<dbReference type="Proteomes" id="UP001521209">
    <property type="component" value="Unassembled WGS sequence"/>
</dbReference>
<accession>A0ABS9DQZ8</accession>
<dbReference type="Pfam" id="PF14248">
    <property type="entry name" value="DUF4345"/>
    <property type="match status" value="1"/>
</dbReference>
<keyword evidence="1" id="KW-0472">Membrane</keyword>
<reference evidence="2 3" key="1">
    <citation type="submission" date="2022-01" db="EMBL/GenBank/DDBJ databases">
        <authorList>
            <person name="Won M."/>
            <person name="Kim S.-J."/>
            <person name="Kwon S.-W."/>
        </authorList>
    </citation>
    <scope>NUCLEOTIDE SEQUENCE [LARGE SCALE GENOMIC DNA]</scope>
    <source>
        <strain evidence="2 3">KCTC 23505</strain>
    </source>
</reference>
<comment type="caution">
    <text evidence="2">The sequence shown here is derived from an EMBL/GenBank/DDBJ whole genome shotgun (WGS) entry which is preliminary data.</text>
</comment>
<dbReference type="RefSeq" id="WP_235702405.1">
    <property type="nucleotide sequence ID" value="NZ_JAKGBZ010000001.1"/>
</dbReference>
<sequence>MRATLSRRTLQIVIAIAGLVPIGAGLAGIIAGPGFVGQVLAIPDLTSHFAYLSGLLLAIGLLFYSTIPRIERHAARFRLLTLIVAIGGLGRLASLALHGVPGPSMLFGMTMELVVTPLLCLWQSRIAI</sequence>
<evidence type="ECO:0000313" key="3">
    <source>
        <dbReference type="Proteomes" id="UP001521209"/>
    </source>
</evidence>
<dbReference type="EMBL" id="JAKGBZ010000001">
    <property type="protein sequence ID" value="MCF3945165.1"/>
    <property type="molecule type" value="Genomic_DNA"/>
</dbReference>
<keyword evidence="1" id="KW-1133">Transmembrane helix</keyword>